<dbReference type="AlphaFoldDB" id="A0A183SSC9"/>
<feature type="compositionally biased region" description="Polar residues" evidence="1">
    <location>
        <begin position="180"/>
        <end position="214"/>
    </location>
</feature>
<sequence>MAPDLMERQPVNEVLQNPSLELGEGLVWVGLMGQDSKRSLEFYVRLAHVLLMTFDRGTGNPRHRRPSEFVPQTLEDGRRGEQRCKVGSPGHQFHFVVYLSQYGGWVGTFVYGLQVIATATSTASSATESQIPMKQEKNCLPKTKKRPKRKTDTKKEKTNEQPTSRDSSKKHEHEALIIALSSTGNTEILTPSTSSGIDSPTEITTCDSKSSNPWNLPKPNKTDQSKHIAYQHPLHRHQCAT</sequence>
<proteinExistence type="predicted"/>
<keyword evidence="3" id="KW-1185">Reference proteome</keyword>
<feature type="region of interest" description="Disordered" evidence="1">
    <location>
        <begin position="123"/>
        <end position="241"/>
    </location>
</feature>
<dbReference type="Proteomes" id="UP000275846">
    <property type="component" value="Unassembled WGS sequence"/>
</dbReference>
<organism evidence="4">
    <name type="scientific">Schistocephalus solidus</name>
    <name type="common">Tapeworm</name>
    <dbReference type="NCBI Taxonomy" id="70667"/>
    <lineage>
        <taxon>Eukaryota</taxon>
        <taxon>Metazoa</taxon>
        <taxon>Spiralia</taxon>
        <taxon>Lophotrochozoa</taxon>
        <taxon>Platyhelminthes</taxon>
        <taxon>Cestoda</taxon>
        <taxon>Eucestoda</taxon>
        <taxon>Diphyllobothriidea</taxon>
        <taxon>Diphyllobothriidae</taxon>
        <taxon>Schistocephalus</taxon>
    </lineage>
</organism>
<evidence type="ECO:0000313" key="2">
    <source>
        <dbReference type="EMBL" id="VDL93512.1"/>
    </source>
</evidence>
<feature type="compositionally biased region" description="Basic residues" evidence="1">
    <location>
        <begin position="142"/>
        <end position="152"/>
    </location>
</feature>
<reference evidence="4" key="1">
    <citation type="submission" date="2016-06" db="UniProtKB">
        <authorList>
            <consortium name="WormBaseParasite"/>
        </authorList>
    </citation>
    <scope>IDENTIFICATION</scope>
</reference>
<reference evidence="2 3" key="2">
    <citation type="submission" date="2018-11" db="EMBL/GenBank/DDBJ databases">
        <authorList>
            <consortium name="Pathogen Informatics"/>
        </authorList>
    </citation>
    <scope>NUCLEOTIDE SEQUENCE [LARGE SCALE GENOMIC DNA]</scope>
    <source>
        <strain evidence="2 3">NST_G2</strain>
    </source>
</reference>
<evidence type="ECO:0000313" key="4">
    <source>
        <dbReference type="WBParaSite" id="SSLN_0000736201-mRNA-1"/>
    </source>
</evidence>
<evidence type="ECO:0000313" key="3">
    <source>
        <dbReference type="Proteomes" id="UP000275846"/>
    </source>
</evidence>
<dbReference type="WBParaSite" id="SSLN_0000736201-mRNA-1">
    <property type="protein sequence ID" value="SSLN_0000736201-mRNA-1"/>
    <property type="gene ID" value="SSLN_0000736201"/>
</dbReference>
<gene>
    <name evidence="2" type="ORF">SSLN_LOCUS7127</name>
</gene>
<name>A0A183SSC9_SCHSO</name>
<protein>
    <submittedName>
        <fullName evidence="4">VOC domain-containing protein</fullName>
    </submittedName>
</protein>
<accession>A0A183SSC9</accession>
<dbReference type="EMBL" id="UYSU01034001">
    <property type="protein sequence ID" value="VDL93512.1"/>
    <property type="molecule type" value="Genomic_DNA"/>
</dbReference>
<feature type="compositionally biased region" description="Basic and acidic residues" evidence="1">
    <location>
        <begin position="166"/>
        <end position="175"/>
    </location>
</feature>
<evidence type="ECO:0000256" key="1">
    <source>
        <dbReference type="SAM" id="MobiDB-lite"/>
    </source>
</evidence>